<dbReference type="KEGG" id="mai:MICA_699"/>
<dbReference type="InterPro" id="IPR046348">
    <property type="entry name" value="SIS_dom_sf"/>
</dbReference>
<dbReference type="SUPFAM" id="SSF53697">
    <property type="entry name" value="SIS domain"/>
    <property type="match status" value="1"/>
</dbReference>
<dbReference type="InterPro" id="IPR005488">
    <property type="entry name" value="Etherase_MurQ"/>
</dbReference>
<keyword evidence="5" id="KW-1185">Reference proteome</keyword>
<name>G2KPD2_MICAA</name>
<dbReference type="PANTHER" id="PTHR10088">
    <property type="entry name" value="GLUCOKINASE REGULATORY PROTEIN"/>
    <property type="match status" value="1"/>
</dbReference>
<dbReference type="Pfam" id="PF22645">
    <property type="entry name" value="GKRP_SIS_N"/>
    <property type="match status" value="1"/>
</dbReference>
<dbReference type="InterPro" id="IPR001347">
    <property type="entry name" value="SIS_dom"/>
</dbReference>
<dbReference type="NCBIfam" id="NF003915">
    <property type="entry name" value="PRK05441.1"/>
    <property type="match status" value="1"/>
</dbReference>
<proteinExistence type="predicted"/>
<reference evidence="4 5" key="1">
    <citation type="journal article" date="2011" name="BMC Genomics">
        <title>Genomic insights into an obligate epibiotic bacterial predator: Micavibrio aeruginosavorus ARL-13.</title>
        <authorList>
            <person name="Wang Z."/>
            <person name="Kadouri D."/>
            <person name="Wu M."/>
        </authorList>
    </citation>
    <scope>NUCLEOTIDE SEQUENCE [LARGE SCALE GENOMIC DNA]</scope>
    <source>
        <strain evidence="4 5">ARL-13</strain>
    </source>
</reference>
<keyword evidence="1" id="KW-0456">Lyase</keyword>
<dbReference type="PROSITE" id="PS01272">
    <property type="entry name" value="GCKR"/>
    <property type="match status" value="1"/>
</dbReference>
<keyword evidence="2" id="KW-0119">Carbohydrate metabolism</keyword>
<dbReference type="GO" id="GO:0009254">
    <property type="term" value="P:peptidoglycan turnover"/>
    <property type="evidence" value="ECO:0007669"/>
    <property type="project" value="TreeGrafter"/>
</dbReference>
<sequence>MPCTIGFELFMMTGSSEPVAKAIPAMTSKKPEDTPSLPATEAFDPRFAGIDHLPVTDALQMQLMAQAEAIKAVEAAIPDIDKAVKAATEALRNNPRGRLIYVGAGTSGRIGIQDGSELTPTFNWPTDRVAYVMAGGLKAVLKAVERAEDNTRRAEVAIIRLKVKPGDVVIGMAASGTTPFTIAALKRARILGATTIGIANSADAPLLDAAEFPICLNTGAEAIAGSTRMKAGTAQKITLNMISTQIMIGLNHVYDGLMVDMRATNEKLMKRAARMVRHVTGCNAKEAEMALNAVQGRVKPAILVALGAGVTSAHAALEHNDDNLRAAIRALNLSPPKP</sequence>
<dbReference type="GO" id="GO:0097367">
    <property type="term" value="F:carbohydrate derivative binding"/>
    <property type="evidence" value="ECO:0007669"/>
    <property type="project" value="InterPro"/>
</dbReference>
<dbReference type="Gene3D" id="3.40.50.10490">
    <property type="entry name" value="Glucose-6-phosphate isomerase like protein, domain 1"/>
    <property type="match status" value="1"/>
</dbReference>
<dbReference type="eggNOG" id="COG2103">
    <property type="taxonomic scope" value="Bacteria"/>
</dbReference>
<dbReference type="GO" id="GO:0016835">
    <property type="term" value="F:carbon-oxygen lyase activity"/>
    <property type="evidence" value="ECO:0007669"/>
    <property type="project" value="InterPro"/>
</dbReference>
<evidence type="ECO:0000256" key="2">
    <source>
        <dbReference type="ARBA" id="ARBA00023277"/>
    </source>
</evidence>
<dbReference type="STRING" id="856793.MICA_699"/>
<dbReference type="GO" id="GO:0016803">
    <property type="term" value="F:ether hydrolase activity"/>
    <property type="evidence" value="ECO:0007669"/>
    <property type="project" value="TreeGrafter"/>
</dbReference>
<dbReference type="PANTHER" id="PTHR10088:SF4">
    <property type="entry name" value="GLUCOKINASE REGULATORY PROTEIN"/>
    <property type="match status" value="1"/>
</dbReference>
<evidence type="ECO:0000313" key="4">
    <source>
        <dbReference type="EMBL" id="AEP09033.1"/>
    </source>
</evidence>
<accession>G2KPD2</accession>
<dbReference type="GO" id="GO:0046348">
    <property type="term" value="P:amino sugar catabolic process"/>
    <property type="evidence" value="ECO:0007669"/>
    <property type="project" value="InterPro"/>
</dbReference>
<feature type="domain" description="SIS" evidence="3">
    <location>
        <begin position="87"/>
        <end position="252"/>
    </location>
</feature>
<dbReference type="CDD" id="cd05007">
    <property type="entry name" value="SIS_Etherase"/>
    <property type="match status" value="1"/>
</dbReference>
<dbReference type="InterPro" id="IPR005486">
    <property type="entry name" value="Glucokinase_regulatory_CS"/>
</dbReference>
<evidence type="ECO:0000256" key="1">
    <source>
        <dbReference type="ARBA" id="ARBA00023239"/>
    </source>
</evidence>
<dbReference type="Gene3D" id="1.10.8.1080">
    <property type="match status" value="1"/>
</dbReference>
<dbReference type="NCBIfam" id="NF009222">
    <property type="entry name" value="PRK12570.1"/>
    <property type="match status" value="1"/>
</dbReference>
<dbReference type="EMBL" id="CP002382">
    <property type="protein sequence ID" value="AEP09033.1"/>
    <property type="molecule type" value="Genomic_DNA"/>
</dbReference>
<dbReference type="PROSITE" id="PS51464">
    <property type="entry name" value="SIS"/>
    <property type="match status" value="1"/>
</dbReference>
<dbReference type="AlphaFoldDB" id="G2KPD2"/>
<evidence type="ECO:0000259" key="3">
    <source>
        <dbReference type="PROSITE" id="PS51464"/>
    </source>
</evidence>
<protein>
    <submittedName>
        <fullName evidence="4">N-acetylmuramic acid 6-phosphate etherase</fullName>
    </submittedName>
</protein>
<gene>
    <name evidence="4" type="primary">murQ</name>
    <name evidence="4" type="ordered locus">MICA_699</name>
</gene>
<dbReference type="InterPro" id="IPR040190">
    <property type="entry name" value="MURQ/GCKR"/>
</dbReference>
<organism evidence="4 5">
    <name type="scientific">Micavibrio aeruginosavorus (strain ARL-13)</name>
    <dbReference type="NCBI Taxonomy" id="856793"/>
    <lineage>
        <taxon>Bacteria</taxon>
        <taxon>Pseudomonadati</taxon>
        <taxon>Bdellovibrionota</taxon>
        <taxon>Bdellovibrionia</taxon>
        <taxon>Bdellovibrionales</taxon>
        <taxon>Pseudobdellovibrionaceae</taxon>
        <taxon>Micavibrio</taxon>
    </lineage>
</organism>
<dbReference type="HOGENOM" id="CLU_049049_1_1_5"/>
<evidence type="ECO:0000313" key="5">
    <source>
        <dbReference type="Proteomes" id="UP000009286"/>
    </source>
</evidence>
<dbReference type="Proteomes" id="UP000009286">
    <property type="component" value="Chromosome"/>
</dbReference>